<dbReference type="InterPro" id="IPR035979">
    <property type="entry name" value="RBD_domain_sf"/>
</dbReference>
<dbReference type="CDD" id="cd16454">
    <property type="entry name" value="RING-H2_PA-TM-RING"/>
    <property type="match status" value="1"/>
</dbReference>
<keyword evidence="3 5" id="KW-0694">RNA-binding</keyword>
<feature type="domain" description="RRM" evidence="8">
    <location>
        <begin position="7"/>
        <end position="88"/>
    </location>
</feature>
<feature type="non-terminal residue" evidence="9">
    <location>
        <position position="1"/>
    </location>
</feature>
<evidence type="ECO:0000256" key="5">
    <source>
        <dbReference type="PROSITE-ProRule" id="PRU00176"/>
    </source>
</evidence>
<keyword evidence="2" id="KW-0862">Zinc</keyword>
<dbReference type="SUPFAM" id="SSF57850">
    <property type="entry name" value="RING/U-box"/>
    <property type="match status" value="1"/>
</dbReference>
<dbReference type="SMART" id="SM00360">
    <property type="entry name" value="RRM"/>
    <property type="match status" value="1"/>
</dbReference>
<dbReference type="InterPro" id="IPR000504">
    <property type="entry name" value="RRM_dom"/>
</dbReference>
<dbReference type="InterPro" id="IPR012677">
    <property type="entry name" value="Nucleotide-bd_a/b_plait_sf"/>
</dbReference>
<feature type="compositionally biased region" description="Polar residues" evidence="6">
    <location>
        <begin position="249"/>
        <end position="270"/>
    </location>
</feature>
<evidence type="ECO:0000313" key="10">
    <source>
        <dbReference type="Proteomes" id="UP001497623"/>
    </source>
</evidence>
<feature type="domain" description="RING-type" evidence="7">
    <location>
        <begin position="377"/>
        <end position="417"/>
    </location>
</feature>
<keyword evidence="1 4" id="KW-0863">Zinc-finger</keyword>
<dbReference type="Proteomes" id="UP001497623">
    <property type="component" value="Unassembled WGS sequence"/>
</dbReference>
<evidence type="ECO:0000256" key="4">
    <source>
        <dbReference type="PROSITE-ProRule" id="PRU00175"/>
    </source>
</evidence>
<dbReference type="GO" id="GO:0008270">
    <property type="term" value="F:zinc ion binding"/>
    <property type="evidence" value="ECO:0007669"/>
    <property type="project" value="UniProtKB-KW"/>
</dbReference>
<dbReference type="PANTHER" id="PTHR17550:SF4">
    <property type="entry name" value="E3 UBIQUITIN-PROTEIN LIGASE TTC3"/>
    <property type="match status" value="1"/>
</dbReference>
<comment type="caution">
    <text evidence="9">The sequence shown here is derived from an EMBL/GenBank/DDBJ whole genome shotgun (WGS) entry which is preliminary data.</text>
</comment>
<dbReference type="InterPro" id="IPR001841">
    <property type="entry name" value="Znf_RING"/>
</dbReference>
<dbReference type="Gene3D" id="3.30.40.10">
    <property type="entry name" value="Zinc/RING finger domain, C3HC4 (zinc finger)"/>
    <property type="match status" value="1"/>
</dbReference>
<feature type="compositionally biased region" description="Polar residues" evidence="6">
    <location>
        <begin position="215"/>
        <end position="228"/>
    </location>
</feature>
<evidence type="ECO:0000256" key="1">
    <source>
        <dbReference type="ARBA" id="ARBA00022771"/>
    </source>
</evidence>
<dbReference type="Pfam" id="PF00076">
    <property type="entry name" value="RRM_1"/>
    <property type="match status" value="1"/>
</dbReference>
<name>A0AAV2QNC2_MEGNR</name>
<proteinExistence type="predicted"/>
<dbReference type="GO" id="GO:0003723">
    <property type="term" value="F:RNA binding"/>
    <property type="evidence" value="ECO:0007669"/>
    <property type="project" value="UniProtKB-UniRule"/>
</dbReference>
<feature type="compositionally biased region" description="Gly residues" evidence="6">
    <location>
        <begin position="351"/>
        <end position="360"/>
    </location>
</feature>
<organism evidence="9 10">
    <name type="scientific">Meganyctiphanes norvegica</name>
    <name type="common">Northern krill</name>
    <name type="synonym">Thysanopoda norvegica</name>
    <dbReference type="NCBI Taxonomy" id="48144"/>
    <lineage>
        <taxon>Eukaryota</taxon>
        <taxon>Metazoa</taxon>
        <taxon>Ecdysozoa</taxon>
        <taxon>Arthropoda</taxon>
        <taxon>Crustacea</taxon>
        <taxon>Multicrustacea</taxon>
        <taxon>Malacostraca</taxon>
        <taxon>Eumalacostraca</taxon>
        <taxon>Eucarida</taxon>
        <taxon>Euphausiacea</taxon>
        <taxon>Euphausiidae</taxon>
        <taxon>Meganyctiphanes</taxon>
    </lineage>
</organism>
<dbReference type="PROSITE" id="PS50102">
    <property type="entry name" value="RRM"/>
    <property type="match status" value="1"/>
</dbReference>
<evidence type="ECO:0000313" key="9">
    <source>
        <dbReference type="EMBL" id="CAL4087965.1"/>
    </source>
</evidence>
<evidence type="ECO:0000256" key="3">
    <source>
        <dbReference type="ARBA" id="ARBA00022884"/>
    </source>
</evidence>
<feature type="compositionally biased region" description="Low complexity" evidence="6">
    <location>
        <begin position="202"/>
        <end position="214"/>
    </location>
</feature>
<evidence type="ECO:0000259" key="8">
    <source>
        <dbReference type="PROSITE" id="PS50102"/>
    </source>
</evidence>
<dbReference type="PROSITE" id="PS50089">
    <property type="entry name" value="ZF_RING_2"/>
    <property type="match status" value="1"/>
</dbReference>
<dbReference type="SUPFAM" id="SSF54928">
    <property type="entry name" value="RNA-binding domain, RBD"/>
    <property type="match status" value="1"/>
</dbReference>
<accession>A0AAV2QNC2</accession>
<feature type="region of interest" description="Disordered" evidence="6">
    <location>
        <begin position="178"/>
        <end position="274"/>
    </location>
</feature>
<evidence type="ECO:0000256" key="2">
    <source>
        <dbReference type="ARBA" id="ARBA00022833"/>
    </source>
</evidence>
<sequence length="430" mass="45382">GNWPDSHQLFVGQLPWNYNEDDVKKFFTDQFGEVVSVTIYDKGRNSDGKTVPKYGFVVFRNAEDRDKALNKKPIMINNHAINVQAKEPSNKRTSKTTGPPPGLAPPGLRLAASSLVTDVAAGSNPVTPAPIAMPVQPHTAASPNMAATTIAATTMPEATASTTAAANTSAGGVYGLSDISLNPSSETTLKNSRVTRSGAVATPTQSSSTTPTSTKPKFQNLTSSNIATIATPPPKLVRPQPSRPGGGLTTSLSQATTARGGTRSGVSSGEDSVMSGGSAYKKLIEVCKQRLGQEYAHPEIYAALREVRQRNNSTLSGLGLDVIVDRVRSQLRSRRPGSGAASVAPWASLTQGGGGGGTGTGDSDWRGTEELAPEDQCSICLEALATGPTVALQCKHVFHERCIKDWLKRQSNCPNCRKFALMSDEYPSLS</sequence>
<evidence type="ECO:0000259" key="7">
    <source>
        <dbReference type="PROSITE" id="PS50089"/>
    </source>
</evidence>
<dbReference type="EMBL" id="CAXKWB010007638">
    <property type="protein sequence ID" value="CAL4087965.1"/>
    <property type="molecule type" value="Genomic_DNA"/>
</dbReference>
<feature type="compositionally biased region" description="Polar residues" evidence="6">
    <location>
        <begin position="179"/>
        <end position="195"/>
    </location>
</feature>
<dbReference type="Pfam" id="PF13639">
    <property type="entry name" value="zf-RING_2"/>
    <property type="match status" value="1"/>
</dbReference>
<evidence type="ECO:0000256" key="6">
    <source>
        <dbReference type="SAM" id="MobiDB-lite"/>
    </source>
</evidence>
<feature type="region of interest" description="Disordered" evidence="6">
    <location>
        <begin position="333"/>
        <end position="368"/>
    </location>
</feature>
<feature type="region of interest" description="Disordered" evidence="6">
    <location>
        <begin position="84"/>
        <end position="104"/>
    </location>
</feature>
<dbReference type="InterPro" id="IPR013083">
    <property type="entry name" value="Znf_RING/FYVE/PHD"/>
</dbReference>
<protein>
    <submittedName>
        <fullName evidence="9">Uncharacterized protein</fullName>
    </submittedName>
</protein>
<dbReference type="SMART" id="SM00184">
    <property type="entry name" value="RING"/>
    <property type="match status" value="1"/>
</dbReference>
<keyword evidence="1 4" id="KW-0479">Metal-binding</keyword>
<reference evidence="9 10" key="1">
    <citation type="submission" date="2024-05" db="EMBL/GenBank/DDBJ databases">
        <authorList>
            <person name="Wallberg A."/>
        </authorList>
    </citation>
    <scope>NUCLEOTIDE SEQUENCE [LARGE SCALE GENOMIC DNA]</scope>
</reference>
<dbReference type="Gene3D" id="3.30.70.330">
    <property type="match status" value="1"/>
</dbReference>
<dbReference type="PANTHER" id="PTHR17550">
    <property type="entry name" value="E3 UBIQUITIN-PROTEIN LIGASE TTC3"/>
    <property type="match status" value="1"/>
</dbReference>
<dbReference type="AlphaFoldDB" id="A0AAV2QNC2"/>
<gene>
    <name evidence="9" type="ORF">MNOR_LOCUS13384</name>
</gene>
<keyword evidence="10" id="KW-1185">Reference proteome</keyword>